<evidence type="ECO:0000256" key="7">
    <source>
        <dbReference type="ARBA" id="ARBA00023049"/>
    </source>
</evidence>
<keyword evidence="6" id="KW-0862">Zinc</keyword>
<feature type="chain" id="PRO_5016392168" evidence="10">
    <location>
        <begin position="23"/>
        <end position="282"/>
    </location>
</feature>
<organism evidence="11 12">
    <name type="scientific">Plasticicumulans acidivorans</name>
    <dbReference type="NCBI Taxonomy" id="886464"/>
    <lineage>
        <taxon>Bacteria</taxon>
        <taxon>Pseudomonadati</taxon>
        <taxon>Pseudomonadota</taxon>
        <taxon>Gammaproteobacteria</taxon>
        <taxon>Candidatus Competibacteraceae</taxon>
        <taxon>Plasticicumulans</taxon>
    </lineage>
</organism>
<dbReference type="GO" id="GO:0006508">
    <property type="term" value="P:proteolysis"/>
    <property type="evidence" value="ECO:0007669"/>
    <property type="project" value="UniProtKB-KW"/>
</dbReference>
<feature type="disulfide bond" evidence="8">
    <location>
        <begin position="219"/>
        <end position="226"/>
    </location>
</feature>
<keyword evidence="7" id="KW-0482">Metalloprotease</keyword>
<keyword evidence="8" id="KW-1015">Disulfide bond</keyword>
<dbReference type="GO" id="GO:0004252">
    <property type="term" value="F:serine-type endopeptidase activity"/>
    <property type="evidence" value="ECO:0007669"/>
    <property type="project" value="InterPro"/>
</dbReference>
<dbReference type="RefSeq" id="WP_110020464.1">
    <property type="nucleotide sequence ID" value="NZ_QGTJ01000016.1"/>
</dbReference>
<dbReference type="Pfam" id="PF03411">
    <property type="entry name" value="Peptidase_M74"/>
    <property type="match status" value="1"/>
</dbReference>
<dbReference type="Gene3D" id="3.30.1380.10">
    <property type="match status" value="1"/>
</dbReference>
<feature type="compositionally biased region" description="Pro residues" evidence="9">
    <location>
        <begin position="258"/>
        <end position="267"/>
    </location>
</feature>
<evidence type="ECO:0000256" key="8">
    <source>
        <dbReference type="PIRSR" id="PIRSR018455-2"/>
    </source>
</evidence>
<name>A0A317MVH7_9GAMM</name>
<dbReference type="InterPro" id="IPR009045">
    <property type="entry name" value="Zn_M74/Hedgehog-like"/>
</dbReference>
<dbReference type="OrthoDB" id="1467367at2"/>
<sequence length="282" mass="31037">MLPLRRALSALALAGLAWNATASPWSEVNGPSQGAPRIYGGFAAGCIAGAQALPIDGDGYQLMRLSRHRNFGHPTLLRFIEYLGHAADARGLGPVLIGDLGQARGGPMSFGHRSHQIGLDVDVWFREAPSGRRLDPRARESLPMLTMIDAANGRVLPARWGSRQRELLRLAATRPEVERIFVNPVIKQNLCRSERDTAWLAKLRPWWSHDEHFHVRLRCPGDSPDCEPQKPIPADDGCDENLARWVIDIERGARRPKPPAPPPPAPELPVECSSVLLAPTAR</sequence>
<evidence type="ECO:0000256" key="4">
    <source>
        <dbReference type="ARBA" id="ARBA00022764"/>
    </source>
</evidence>
<evidence type="ECO:0000256" key="5">
    <source>
        <dbReference type="ARBA" id="ARBA00022801"/>
    </source>
</evidence>
<evidence type="ECO:0000313" key="11">
    <source>
        <dbReference type="EMBL" id="PWV58505.1"/>
    </source>
</evidence>
<keyword evidence="3 10" id="KW-0732">Signal</keyword>
<dbReference type="EMBL" id="QGTJ01000016">
    <property type="protein sequence ID" value="PWV58505.1"/>
    <property type="molecule type" value="Genomic_DNA"/>
</dbReference>
<dbReference type="Proteomes" id="UP000246569">
    <property type="component" value="Unassembled WGS sequence"/>
</dbReference>
<keyword evidence="4" id="KW-0574">Periplasm</keyword>
<accession>A0A317MVH7</accession>
<dbReference type="PIRSF" id="PIRSF018455">
    <property type="entry name" value="MepA"/>
    <property type="match status" value="1"/>
</dbReference>
<keyword evidence="1" id="KW-0645">Protease</keyword>
<proteinExistence type="predicted"/>
<keyword evidence="12" id="KW-1185">Reference proteome</keyword>
<feature type="disulfide bond" evidence="8">
    <location>
        <begin position="46"/>
        <end position="272"/>
    </location>
</feature>
<comment type="caution">
    <text evidence="11">The sequence shown here is derived from an EMBL/GenBank/DDBJ whole genome shotgun (WGS) entry which is preliminary data.</text>
</comment>
<dbReference type="InterPro" id="IPR005073">
    <property type="entry name" value="Peptidase_M74"/>
</dbReference>
<evidence type="ECO:0000256" key="2">
    <source>
        <dbReference type="ARBA" id="ARBA00022723"/>
    </source>
</evidence>
<evidence type="ECO:0000256" key="9">
    <source>
        <dbReference type="SAM" id="MobiDB-lite"/>
    </source>
</evidence>
<dbReference type="SUPFAM" id="SSF55166">
    <property type="entry name" value="Hedgehog/DD-peptidase"/>
    <property type="match status" value="1"/>
</dbReference>
<evidence type="ECO:0000256" key="1">
    <source>
        <dbReference type="ARBA" id="ARBA00022670"/>
    </source>
</evidence>
<gene>
    <name evidence="11" type="ORF">C7443_11611</name>
</gene>
<feature type="disulfide bond" evidence="8">
    <location>
        <begin position="191"/>
        <end position="238"/>
    </location>
</feature>
<protein>
    <submittedName>
        <fullName evidence="11">Penicillin-insensitive murein endopeptidase</fullName>
    </submittedName>
</protein>
<dbReference type="AlphaFoldDB" id="A0A317MVH7"/>
<keyword evidence="2" id="KW-0479">Metal-binding</keyword>
<dbReference type="GO" id="GO:0030288">
    <property type="term" value="C:outer membrane-bounded periplasmic space"/>
    <property type="evidence" value="ECO:0007669"/>
    <property type="project" value="InterPro"/>
</dbReference>
<reference evidence="11 12" key="1">
    <citation type="submission" date="2018-05" db="EMBL/GenBank/DDBJ databases">
        <title>Genomic Encyclopedia of Type Strains, Phase IV (KMG-IV): sequencing the most valuable type-strain genomes for metagenomic binning, comparative biology and taxonomic classification.</title>
        <authorList>
            <person name="Goeker M."/>
        </authorList>
    </citation>
    <scope>NUCLEOTIDE SEQUENCE [LARGE SCALE GENOMIC DNA]</scope>
    <source>
        <strain evidence="11 12">DSM 23606</strain>
    </source>
</reference>
<dbReference type="GO" id="GO:0008237">
    <property type="term" value="F:metallopeptidase activity"/>
    <property type="evidence" value="ECO:0007669"/>
    <property type="project" value="UniProtKB-KW"/>
</dbReference>
<evidence type="ECO:0000256" key="6">
    <source>
        <dbReference type="ARBA" id="ARBA00022833"/>
    </source>
</evidence>
<evidence type="ECO:0000256" key="3">
    <source>
        <dbReference type="ARBA" id="ARBA00022729"/>
    </source>
</evidence>
<dbReference type="GO" id="GO:0046872">
    <property type="term" value="F:metal ion binding"/>
    <property type="evidence" value="ECO:0007669"/>
    <property type="project" value="UniProtKB-KW"/>
</dbReference>
<dbReference type="NCBIfam" id="NF006947">
    <property type="entry name" value="PRK09429.1"/>
    <property type="match status" value="1"/>
</dbReference>
<keyword evidence="5" id="KW-0378">Hydrolase</keyword>
<evidence type="ECO:0000313" key="12">
    <source>
        <dbReference type="Proteomes" id="UP000246569"/>
    </source>
</evidence>
<evidence type="ECO:0000256" key="10">
    <source>
        <dbReference type="SAM" id="SignalP"/>
    </source>
</evidence>
<feature type="signal peptide" evidence="10">
    <location>
        <begin position="1"/>
        <end position="22"/>
    </location>
</feature>
<feature type="region of interest" description="Disordered" evidence="9">
    <location>
        <begin position="250"/>
        <end position="273"/>
    </location>
</feature>